<dbReference type="PANTHER" id="PTHR47966">
    <property type="entry name" value="BETA-SITE APP-CLEAVING ENZYME, ISOFORM A-RELATED"/>
    <property type="match status" value="1"/>
</dbReference>
<dbReference type="Gene3D" id="2.40.70.10">
    <property type="entry name" value="Acid Proteases"/>
    <property type="match status" value="2"/>
</dbReference>
<dbReference type="PANTHER" id="PTHR47966:SF2">
    <property type="entry name" value="ASPERGILLOPEPSIN-1-RELATED"/>
    <property type="match status" value="1"/>
</dbReference>
<organism evidence="10 11">
    <name type="scientific">Elsinoe batatas</name>
    <dbReference type="NCBI Taxonomy" id="2601811"/>
    <lineage>
        <taxon>Eukaryota</taxon>
        <taxon>Fungi</taxon>
        <taxon>Dikarya</taxon>
        <taxon>Ascomycota</taxon>
        <taxon>Pezizomycotina</taxon>
        <taxon>Dothideomycetes</taxon>
        <taxon>Dothideomycetidae</taxon>
        <taxon>Myriangiales</taxon>
        <taxon>Elsinoaceae</taxon>
        <taxon>Elsinoe</taxon>
    </lineage>
</organism>
<feature type="domain" description="Peptidase A1" evidence="9">
    <location>
        <begin position="89"/>
        <end position="396"/>
    </location>
</feature>
<keyword evidence="3" id="KW-0064">Aspartyl protease</keyword>
<feature type="active site" evidence="7">
    <location>
        <position position="288"/>
    </location>
</feature>
<keyword evidence="5" id="KW-0325">Glycoprotein</keyword>
<dbReference type="FunFam" id="2.40.70.10:FF:000024">
    <property type="entry name" value="Endothiapepsin"/>
    <property type="match status" value="1"/>
</dbReference>
<keyword evidence="2" id="KW-0645">Protease</keyword>
<dbReference type="InterPro" id="IPR033121">
    <property type="entry name" value="PEPTIDASE_A1"/>
</dbReference>
<evidence type="ECO:0000256" key="6">
    <source>
        <dbReference type="ARBA" id="ARBA00055396"/>
    </source>
</evidence>
<evidence type="ECO:0000313" key="10">
    <source>
        <dbReference type="EMBL" id="KAG8629262.1"/>
    </source>
</evidence>
<protein>
    <recommendedName>
        <fullName evidence="9">Peptidase A1 domain-containing protein</fullName>
    </recommendedName>
</protein>
<dbReference type="OrthoDB" id="2747330at2759"/>
<accession>A0A8K0L5C0</accession>
<gene>
    <name evidence="10" type="ORF">KVT40_003127</name>
</gene>
<keyword evidence="4" id="KW-0378">Hydrolase</keyword>
<dbReference type="PRINTS" id="PR00792">
    <property type="entry name" value="PEPSIN"/>
</dbReference>
<dbReference type="InterPro" id="IPR034163">
    <property type="entry name" value="Aspergillopepsin-like_cat_dom"/>
</dbReference>
<dbReference type="InterPro" id="IPR021109">
    <property type="entry name" value="Peptidase_aspartic_dom_sf"/>
</dbReference>
<comment type="function">
    <text evidence="6">Secreted aspartic endopeptidase that allows assimilation of proteinaceous substrates. The scissile peptide bond is attacked by a nucleophilic water molecule activated by two aspartic residues in the active site. Shows a broad primary substrate specificity. Favors hydrophobic residues at the P1 and P1' positions.</text>
</comment>
<dbReference type="Proteomes" id="UP000809789">
    <property type="component" value="Unassembled WGS sequence"/>
</dbReference>
<dbReference type="PROSITE" id="PS51767">
    <property type="entry name" value="PEPTIDASE_A1"/>
    <property type="match status" value="1"/>
</dbReference>
<evidence type="ECO:0000313" key="11">
    <source>
        <dbReference type="Proteomes" id="UP000809789"/>
    </source>
</evidence>
<dbReference type="GO" id="GO:0006508">
    <property type="term" value="P:proteolysis"/>
    <property type="evidence" value="ECO:0007669"/>
    <property type="project" value="UniProtKB-KW"/>
</dbReference>
<dbReference type="Pfam" id="PF00026">
    <property type="entry name" value="Asp"/>
    <property type="match status" value="1"/>
</dbReference>
<name>A0A8K0L5C0_9PEZI</name>
<dbReference type="CDD" id="cd06097">
    <property type="entry name" value="Aspergillopepsin_like"/>
    <property type="match status" value="1"/>
</dbReference>
<evidence type="ECO:0000256" key="7">
    <source>
        <dbReference type="PIRSR" id="PIRSR601461-1"/>
    </source>
</evidence>
<dbReference type="InterPro" id="IPR001461">
    <property type="entry name" value="Aspartic_peptidase_A1"/>
</dbReference>
<reference evidence="10" key="1">
    <citation type="submission" date="2021-07" db="EMBL/GenBank/DDBJ databases">
        <title>Elsinoe batatas strain:CRI-CJ2 Genome sequencing and assembly.</title>
        <authorList>
            <person name="Huang L."/>
        </authorList>
    </citation>
    <scope>NUCLEOTIDE SEQUENCE</scope>
    <source>
        <strain evidence="10">CRI-CJ2</strain>
    </source>
</reference>
<evidence type="ECO:0000256" key="8">
    <source>
        <dbReference type="SAM" id="SignalP"/>
    </source>
</evidence>
<dbReference type="EMBL" id="JAESVG020000003">
    <property type="protein sequence ID" value="KAG8629262.1"/>
    <property type="molecule type" value="Genomic_DNA"/>
</dbReference>
<evidence type="ECO:0000256" key="4">
    <source>
        <dbReference type="ARBA" id="ARBA00022801"/>
    </source>
</evidence>
<dbReference type="AlphaFoldDB" id="A0A8K0L5C0"/>
<dbReference type="GO" id="GO:0004190">
    <property type="term" value="F:aspartic-type endopeptidase activity"/>
    <property type="evidence" value="ECO:0007669"/>
    <property type="project" value="UniProtKB-KW"/>
</dbReference>
<comment type="caution">
    <text evidence="10">The sequence shown here is derived from an EMBL/GenBank/DDBJ whole genome shotgun (WGS) entry which is preliminary data.</text>
</comment>
<keyword evidence="8" id="KW-0732">Signal</keyword>
<sequence length="399" mass="40958">MHGTQTSAIVAALVGLSMAAPVTEVIGKKTFTVHQVAAGPRKALHPAKSMLNTYAKYGKLDAAPADVKAAAAAQQGTVVANPEDNDESYLSPVTVGGNVLNLDFDTGSSDLWVYSTLQASSQTSGHAVYDPSTSGTVKSGYSWKISYGDGSGAAGRVYADKVVVGGVTATSQAVEAATSVSTQFQRDVNNDGLLGLAFSSINTVSPTKQTTFFDTVKSTLSAPLFAVRLRKGAAGSYNFGFIDSAKYTGSISYTAVDNSEGFWGFTAGGYQVGSSAAVSTSIGSSIADTGTTLLFLPASVVRAYYAQVSGATNSASQGGYIFSCSATLPNFTVKIGAGSYTVPGSYMNYAPIGNGQCFGGIQSNAGFDFSIFGDIFLKSVYAVFDQTTGSPRLGFATGA</sequence>
<evidence type="ECO:0000256" key="1">
    <source>
        <dbReference type="ARBA" id="ARBA00007447"/>
    </source>
</evidence>
<dbReference type="SUPFAM" id="SSF50630">
    <property type="entry name" value="Acid proteases"/>
    <property type="match status" value="1"/>
</dbReference>
<evidence type="ECO:0000256" key="3">
    <source>
        <dbReference type="ARBA" id="ARBA00022750"/>
    </source>
</evidence>
<feature type="active site" evidence="7">
    <location>
        <position position="105"/>
    </location>
</feature>
<dbReference type="FunFam" id="2.40.70.10:FF:000026">
    <property type="entry name" value="Endothiapepsin"/>
    <property type="match status" value="1"/>
</dbReference>
<evidence type="ECO:0000256" key="5">
    <source>
        <dbReference type="ARBA" id="ARBA00023180"/>
    </source>
</evidence>
<evidence type="ECO:0000256" key="2">
    <source>
        <dbReference type="ARBA" id="ARBA00022670"/>
    </source>
</evidence>
<evidence type="ECO:0000259" key="9">
    <source>
        <dbReference type="PROSITE" id="PS51767"/>
    </source>
</evidence>
<keyword evidence="11" id="KW-1185">Reference proteome</keyword>
<feature type="signal peptide" evidence="8">
    <location>
        <begin position="1"/>
        <end position="19"/>
    </location>
</feature>
<proteinExistence type="inferred from homology"/>
<feature type="chain" id="PRO_5035477827" description="Peptidase A1 domain-containing protein" evidence="8">
    <location>
        <begin position="20"/>
        <end position="399"/>
    </location>
</feature>
<comment type="similarity">
    <text evidence="1">Belongs to the peptidase A1 family.</text>
</comment>